<dbReference type="AlphaFoldDB" id="L1K0J3"/>
<evidence type="ECO:0000256" key="1">
    <source>
        <dbReference type="SAM" id="Phobius"/>
    </source>
</evidence>
<evidence type="ECO:0000313" key="4">
    <source>
        <dbReference type="Proteomes" id="UP000011087"/>
    </source>
</evidence>
<keyword evidence="1" id="KW-1133">Transmembrane helix</keyword>
<dbReference type="Proteomes" id="UP000011087">
    <property type="component" value="Unassembled WGS sequence"/>
</dbReference>
<protein>
    <submittedName>
        <fullName evidence="2 3">Uncharacterized protein</fullName>
    </submittedName>
</protein>
<dbReference type="RefSeq" id="XP_005841117.1">
    <property type="nucleotide sequence ID" value="XM_005841060.1"/>
</dbReference>
<dbReference type="EnsemblProtists" id="EKX54137">
    <property type="protein sequence ID" value="EKX54137"/>
    <property type="gene ID" value="GUITHDRAFT_132535"/>
</dbReference>
<dbReference type="InterPro" id="IPR029063">
    <property type="entry name" value="SAM-dependent_MTases_sf"/>
</dbReference>
<name>L1K0J3_GUITC</name>
<dbReference type="OMA" id="FACEQVP"/>
<dbReference type="GeneID" id="17310753"/>
<dbReference type="Gene3D" id="3.40.50.150">
    <property type="entry name" value="Vaccinia Virus protein VP39"/>
    <property type="match status" value="1"/>
</dbReference>
<dbReference type="HOGENOM" id="CLU_1638582_0_0_1"/>
<feature type="transmembrane region" description="Helical" evidence="1">
    <location>
        <begin position="45"/>
        <end position="65"/>
    </location>
</feature>
<dbReference type="SUPFAM" id="SSF53335">
    <property type="entry name" value="S-adenosyl-L-methionine-dependent methyltransferases"/>
    <property type="match status" value="1"/>
</dbReference>
<accession>L1K0J3</accession>
<dbReference type="OrthoDB" id="46564at2759"/>
<gene>
    <name evidence="2" type="ORF">GUITHDRAFT_132535</name>
</gene>
<organism evidence="2">
    <name type="scientific">Guillardia theta (strain CCMP2712)</name>
    <name type="common">Cryptophyte</name>
    <dbReference type="NCBI Taxonomy" id="905079"/>
    <lineage>
        <taxon>Eukaryota</taxon>
        <taxon>Cryptophyceae</taxon>
        <taxon>Pyrenomonadales</taxon>
        <taxon>Geminigeraceae</taxon>
        <taxon>Guillardia</taxon>
    </lineage>
</organism>
<dbReference type="eggNOG" id="KOG2793">
    <property type="taxonomic scope" value="Eukaryota"/>
</dbReference>
<evidence type="ECO:0000313" key="2">
    <source>
        <dbReference type="EMBL" id="EKX54137.1"/>
    </source>
</evidence>
<keyword evidence="1" id="KW-0472">Membrane</keyword>
<reference evidence="2 4" key="1">
    <citation type="journal article" date="2012" name="Nature">
        <title>Algal genomes reveal evolutionary mosaicism and the fate of nucleomorphs.</title>
        <authorList>
            <consortium name="DOE Joint Genome Institute"/>
            <person name="Curtis B.A."/>
            <person name="Tanifuji G."/>
            <person name="Burki F."/>
            <person name="Gruber A."/>
            <person name="Irimia M."/>
            <person name="Maruyama S."/>
            <person name="Arias M.C."/>
            <person name="Ball S.G."/>
            <person name="Gile G.H."/>
            <person name="Hirakawa Y."/>
            <person name="Hopkins J.F."/>
            <person name="Kuo A."/>
            <person name="Rensing S.A."/>
            <person name="Schmutz J."/>
            <person name="Symeonidi A."/>
            <person name="Elias M."/>
            <person name="Eveleigh R.J."/>
            <person name="Herman E.K."/>
            <person name="Klute M.J."/>
            <person name="Nakayama T."/>
            <person name="Obornik M."/>
            <person name="Reyes-Prieto A."/>
            <person name="Armbrust E.V."/>
            <person name="Aves S.J."/>
            <person name="Beiko R.G."/>
            <person name="Coutinho P."/>
            <person name="Dacks J.B."/>
            <person name="Durnford D.G."/>
            <person name="Fast N.M."/>
            <person name="Green B.R."/>
            <person name="Grisdale C.J."/>
            <person name="Hempel F."/>
            <person name="Henrissat B."/>
            <person name="Hoppner M.P."/>
            <person name="Ishida K."/>
            <person name="Kim E."/>
            <person name="Koreny L."/>
            <person name="Kroth P.G."/>
            <person name="Liu Y."/>
            <person name="Malik S.B."/>
            <person name="Maier U.G."/>
            <person name="McRose D."/>
            <person name="Mock T."/>
            <person name="Neilson J.A."/>
            <person name="Onodera N.T."/>
            <person name="Poole A.M."/>
            <person name="Pritham E.J."/>
            <person name="Richards T.A."/>
            <person name="Rocap G."/>
            <person name="Roy S.W."/>
            <person name="Sarai C."/>
            <person name="Schaack S."/>
            <person name="Shirato S."/>
            <person name="Slamovits C.H."/>
            <person name="Spencer D.F."/>
            <person name="Suzuki S."/>
            <person name="Worden A.Z."/>
            <person name="Zauner S."/>
            <person name="Barry K."/>
            <person name="Bell C."/>
            <person name="Bharti A.K."/>
            <person name="Crow J.A."/>
            <person name="Grimwood J."/>
            <person name="Kramer R."/>
            <person name="Lindquist E."/>
            <person name="Lucas S."/>
            <person name="Salamov A."/>
            <person name="McFadden G.I."/>
            <person name="Lane C.E."/>
            <person name="Keeling P.J."/>
            <person name="Gray M.W."/>
            <person name="Grigoriev I.V."/>
            <person name="Archibald J.M."/>
        </authorList>
    </citation>
    <scope>NUCLEOTIDE SEQUENCE</scope>
    <source>
        <strain evidence="2 4">CCMP2712</strain>
    </source>
</reference>
<dbReference type="Pfam" id="PF10294">
    <property type="entry name" value="Methyltransf_16"/>
    <property type="match status" value="1"/>
</dbReference>
<dbReference type="KEGG" id="gtt:GUITHDRAFT_132535"/>
<keyword evidence="4" id="KW-1185">Reference proteome</keyword>
<dbReference type="PANTHER" id="PTHR14614">
    <property type="entry name" value="HEPATOCELLULAR CARCINOMA-ASSOCIATED ANTIGEN"/>
    <property type="match status" value="1"/>
</dbReference>
<reference evidence="3" key="3">
    <citation type="submission" date="2016-03" db="UniProtKB">
        <authorList>
            <consortium name="EnsemblProtists"/>
        </authorList>
    </citation>
    <scope>IDENTIFICATION</scope>
</reference>
<dbReference type="CDD" id="cd02440">
    <property type="entry name" value="AdoMet_MTases"/>
    <property type="match status" value="1"/>
</dbReference>
<dbReference type="InterPro" id="IPR019410">
    <property type="entry name" value="Methyltransf_16"/>
</dbReference>
<dbReference type="PaxDb" id="55529-EKX54137"/>
<proteinExistence type="predicted"/>
<sequence length="162" mass="17845">MAVDEGVKLVMAGLRCDDDSDLIGLDVWQGATKKLCEYCMKNSNLFRGAAVLEIGAGVGILGMVLSKLGARRVYISDYDEVVLEVIRANIQLNGLDGKCVECKLDWSNDEHFDAFGRGSDVSIIVGSDLLYSSHMAKLLHSAVRRLFEVLPHAVFIMSHKKR</sequence>
<evidence type="ECO:0000313" key="3">
    <source>
        <dbReference type="EnsemblProtists" id="EKX54137"/>
    </source>
</evidence>
<keyword evidence="1" id="KW-0812">Transmembrane</keyword>
<dbReference type="EMBL" id="JH992968">
    <property type="protein sequence ID" value="EKX54137.1"/>
    <property type="molecule type" value="Genomic_DNA"/>
</dbReference>
<reference evidence="4" key="2">
    <citation type="submission" date="2012-11" db="EMBL/GenBank/DDBJ databases">
        <authorList>
            <person name="Kuo A."/>
            <person name="Curtis B.A."/>
            <person name="Tanifuji G."/>
            <person name="Burki F."/>
            <person name="Gruber A."/>
            <person name="Irimia M."/>
            <person name="Maruyama S."/>
            <person name="Arias M.C."/>
            <person name="Ball S.G."/>
            <person name="Gile G.H."/>
            <person name="Hirakawa Y."/>
            <person name="Hopkins J.F."/>
            <person name="Rensing S.A."/>
            <person name="Schmutz J."/>
            <person name="Symeonidi A."/>
            <person name="Elias M."/>
            <person name="Eveleigh R.J."/>
            <person name="Herman E.K."/>
            <person name="Klute M.J."/>
            <person name="Nakayama T."/>
            <person name="Obornik M."/>
            <person name="Reyes-Prieto A."/>
            <person name="Armbrust E.V."/>
            <person name="Aves S.J."/>
            <person name="Beiko R.G."/>
            <person name="Coutinho P."/>
            <person name="Dacks J.B."/>
            <person name="Durnford D.G."/>
            <person name="Fast N.M."/>
            <person name="Green B.R."/>
            <person name="Grisdale C."/>
            <person name="Hempe F."/>
            <person name="Henrissat B."/>
            <person name="Hoppner M.P."/>
            <person name="Ishida K.-I."/>
            <person name="Kim E."/>
            <person name="Koreny L."/>
            <person name="Kroth P.G."/>
            <person name="Liu Y."/>
            <person name="Malik S.-B."/>
            <person name="Maier U.G."/>
            <person name="McRose D."/>
            <person name="Mock T."/>
            <person name="Neilson J.A."/>
            <person name="Onodera N.T."/>
            <person name="Poole A.M."/>
            <person name="Pritham E.J."/>
            <person name="Richards T.A."/>
            <person name="Rocap G."/>
            <person name="Roy S.W."/>
            <person name="Sarai C."/>
            <person name="Schaack S."/>
            <person name="Shirato S."/>
            <person name="Slamovits C.H."/>
            <person name="Spencer D.F."/>
            <person name="Suzuki S."/>
            <person name="Worden A.Z."/>
            <person name="Zauner S."/>
            <person name="Barry K."/>
            <person name="Bell C."/>
            <person name="Bharti A.K."/>
            <person name="Crow J.A."/>
            <person name="Grimwood J."/>
            <person name="Kramer R."/>
            <person name="Lindquist E."/>
            <person name="Lucas S."/>
            <person name="Salamov A."/>
            <person name="McFadden G.I."/>
            <person name="Lane C.E."/>
            <person name="Keeling P.J."/>
            <person name="Gray M.W."/>
            <person name="Grigoriev I.V."/>
            <person name="Archibald J.M."/>
        </authorList>
    </citation>
    <scope>NUCLEOTIDE SEQUENCE</scope>
    <source>
        <strain evidence="4">CCMP2712</strain>
    </source>
</reference>